<evidence type="ECO:0000313" key="1">
    <source>
        <dbReference type="EMBL" id="KAK1138443.1"/>
    </source>
</evidence>
<keyword evidence="2" id="KW-1185">Reference proteome</keyword>
<sequence>MAVCDMLQYMDKATLGYTTQLNIRADLKLRGSECSWCSSVFYFGYLFWSWLSSYISVCFPMGKYLGASVALWGVVLATHAPCTNFGGLLTARFFLGVTEAAVAPGFSLITGMFYKTSEQPSLMTLWFLGNAVANVVSGLIAYGTGRIDTHIAAWTLSILILDKMIALHRTLENRMGVMDEGDFKVSQMLDALTDPQAWLLFRSIIINGFGFSEPNSLLLSGPSGLLQIFAIGGICLAATCIPKSRILTMIVVIVFAVVGVVLMNTLPHFNCWGRCVRIFLLGPFATSTPISLSLITSNATVSVMLFLVYCTGNSIGPQLFFADEAPQYPVSCLSGYLSMNSSPYLHSHSFSPLQ</sequence>
<comment type="caution">
    <text evidence="1">The sequence shown here is derived from an EMBL/GenBank/DDBJ whole genome shotgun (WGS) entry which is preliminary data.</text>
</comment>
<organism evidence="1 2">
    <name type="scientific">Aspergillus melleus</name>
    <dbReference type="NCBI Taxonomy" id="138277"/>
    <lineage>
        <taxon>Eukaryota</taxon>
        <taxon>Fungi</taxon>
        <taxon>Dikarya</taxon>
        <taxon>Ascomycota</taxon>
        <taxon>Pezizomycotina</taxon>
        <taxon>Eurotiomycetes</taxon>
        <taxon>Eurotiomycetidae</taxon>
        <taxon>Eurotiales</taxon>
        <taxon>Aspergillaceae</taxon>
        <taxon>Aspergillus</taxon>
        <taxon>Aspergillus subgen. Circumdati</taxon>
    </lineage>
</organism>
<accession>A0ACC3ALS9</accession>
<gene>
    <name evidence="1" type="ORF">N8T08_002499</name>
</gene>
<name>A0ACC3ALS9_9EURO</name>
<protein>
    <submittedName>
        <fullName evidence="1">Uncharacterized protein</fullName>
    </submittedName>
</protein>
<dbReference type="EMBL" id="JAOPJF010000149">
    <property type="protein sequence ID" value="KAK1138443.1"/>
    <property type="molecule type" value="Genomic_DNA"/>
</dbReference>
<reference evidence="1 2" key="1">
    <citation type="journal article" date="2023" name="ACS Omega">
        <title>Identification of the Neoaspergillic Acid Biosynthesis Gene Cluster by Establishing an In Vitro CRISPR-Ribonucleoprotein Genetic System in Aspergillus melleus.</title>
        <authorList>
            <person name="Yuan B."/>
            <person name="Grau M.F."/>
            <person name="Murata R.M."/>
            <person name="Torok T."/>
            <person name="Venkateswaran K."/>
            <person name="Stajich J.E."/>
            <person name="Wang C.C.C."/>
        </authorList>
    </citation>
    <scope>NUCLEOTIDE SEQUENCE [LARGE SCALE GENOMIC DNA]</scope>
    <source>
        <strain evidence="1 2">IMV 1140</strain>
    </source>
</reference>
<dbReference type="Proteomes" id="UP001177260">
    <property type="component" value="Unassembled WGS sequence"/>
</dbReference>
<evidence type="ECO:0000313" key="2">
    <source>
        <dbReference type="Proteomes" id="UP001177260"/>
    </source>
</evidence>
<proteinExistence type="predicted"/>